<organism evidence="3 4">
    <name type="scientific">Petromyzon marinus</name>
    <name type="common">Sea lamprey</name>
    <dbReference type="NCBI Taxonomy" id="7757"/>
    <lineage>
        <taxon>Eukaryota</taxon>
        <taxon>Metazoa</taxon>
        <taxon>Chordata</taxon>
        <taxon>Craniata</taxon>
        <taxon>Vertebrata</taxon>
        <taxon>Cyclostomata</taxon>
        <taxon>Hyperoartia</taxon>
        <taxon>Petromyzontiformes</taxon>
        <taxon>Petromyzontidae</taxon>
        <taxon>Petromyzon</taxon>
    </lineage>
</organism>
<dbReference type="Pfam" id="PF01344">
    <property type="entry name" value="Kelch_1"/>
    <property type="match status" value="2"/>
</dbReference>
<keyword evidence="3" id="KW-1185">Reference proteome</keyword>
<sequence length="356" mass="37935">MATTARRAKAFVWEQLPPMPTKRVYCTPAACAGQLYVAGGCDASGAPLDCLEALAPDASQWTRLAPMPTARAGVGVAALGKQLLALGGVDGQQRPVAAVEAFCTEERRWERKAPLPEPIMGMAVIVKDCRVFVAGGMGADTTPLATLWEYEAVRDAWRALAPMPTPRYAATAFVRGGKIYVLGGRQGKNPVTAFEVYDVEAGTWARFPDLPTKRAFAGHALADRALYSLGGLEQPGLHNYYSRPTFVSTVETFDFTQGGWVRSTRARSMRERRADFVAGFLGGRVLAIGGLGNQTSPLASVEGLDPERGRWESLASMPTPRCSCSCVALDGRLLLVGGVSQGPSDAVEALGVLDDV</sequence>
<dbReference type="Gene3D" id="2.120.10.80">
    <property type="entry name" value="Kelch-type beta propeller"/>
    <property type="match status" value="2"/>
</dbReference>
<accession>A0AAJ7T2R9</accession>
<evidence type="ECO:0000256" key="1">
    <source>
        <dbReference type="ARBA" id="ARBA00022441"/>
    </source>
</evidence>
<evidence type="ECO:0000313" key="4">
    <source>
        <dbReference type="RefSeq" id="XP_032810281.1"/>
    </source>
</evidence>
<dbReference type="RefSeq" id="XP_032810282.1">
    <property type="nucleotide sequence ID" value="XM_032954391.1"/>
</dbReference>
<evidence type="ECO:0000313" key="3">
    <source>
        <dbReference type="Proteomes" id="UP001318040"/>
    </source>
</evidence>
<dbReference type="AlphaFoldDB" id="A0AAJ7T2R9"/>
<reference evidence="4 5" key="1">
    <citation type="submission" date="2025-04" db="UniProtKB">
        <authorList>
            <consortium name="RefSeq"/>
        </authorList>
    </citation>
    <scope>IDENTIFICATION</scope>
    <source>
        <tissue evidence="4 5">Sperm</tissue>
    </source>
</reference>
<dbReference type="Pfam" id="PF24681">
    <property type="entry name" value="Kelch_KLHDC2_KLHL20_DRC7"/>
    <property type="match status" value="1"/>
</dbReference>
<dbReference type="KEGG" id="pmrn:116942451"/>
<name>A0AAJ7T2R9_PETMA</name>
<evidence type="ECO:0000313" key="5">
    <source>
        <dbReference type="RefSeq" id="XP_032810282.1"/>
    </source>
</evidence>
<dbReference type="InterPro" id="IPR006652">
    <property type="entry name" value="Kelch_1"/>
</dbReference>
<evidence type="ECO:0000256" key="2">
    <source>
        <dbReference type="ARBA" id="ARBA00022737"/>
    </source>
</evidence>
<keyword evidence="1" id="KW-0880">Kelch repeat</keyword>
<dbReference type="SUPFAM" id="SSF117281">
    <property type="entry name" value="Kelch motif"/>
    <property type="match status" value="2"/>
</dbReference>
<dbReference type="RefSeq" id="XP_032810281.1">
    <property type="nucleotide sequence ID" value="XM_032954390.1"/>
</dbReference>
<dbReference type="Proteomes" id="UP001318040">
    <property type="component" value="Chromosome 14"/>
</dbReference>
<dbReference type="GeneID" id="116942451"/>
<dbReference type="PANTHER" id="PTHR46260">
    <property type="entry name" value="RING-TYPE DOMAIN-CONTAINING PROTEIN"/>
    <property type="match status" value="1"/>
</dbReference>
<dbReference type="CTD" id="200942"/>
<dbReference type="SMART" id="SM00612">
    <property type="entry name" value="Kelch"/>
    <property type="match status" value="5"/>
</dbReference>
<proteinExistence type="predicted"/>
<keyword evidence="2" id="KW-0677">Repeat</keyword>
<dbReference type="InterPro" id="IPR015915">
    <property type="entry name" value="Kelch-typ_b-propeller"/>
</dbReference>
<dbReference type="InterPro" id="IPR051746">
    <property type="entry name" value="Kelch_domain_containing_8"/>
</dbReference>
<gene>
    <name evidence="4 5" type="primary">KLHDC8B</name>
</gene>
<protein>
    <submittedName>
        <fullName evidence="4 5">Kelch domain-containing protein 8B</fullName>
    </submittedName>
</protein>
<dbReference type="PANTHER" id="PTHR46260:SF3">
    <property type="entry name" value="RING-TYPE DOMAIN-CONTAINING PROTEIN"/>
    <property type="match status" value="1"/>
</dbReference>